<accession>A0A846W2T2</accession>
<sequence>MGMTEVSVRVIDRTEEADAVFALVLAAVDGGQLPAWTPGAHIDVAVGAAGVRQYSLCGDPADRDHWRIAVLHEPRGRGGSAALFRTALPGTTLSVSLPRNNFELTPAARYTFVAGGIGITPILPMIAAADRAGADWTLHYGARSRAHMAFADVLAADPRVRLVPQDEAGLLPIAQILADRPGATVYCCGPEPLLAAVEAAGARGGVTVRTERFVPRPVVPAEADTAFEIRLAQTGRTLRVAADRSIVDVLESAGIAVLTSCREGTCGSCETPVLDGEVDHRDSLLTAEERDSGATMMLCVSRARSGVLVLDL</sequence>
<gene>
    <name evidence="10" type="ORF">HGA10_06325</name>
</gene>
<dbReference type="GO" id="GO:0051537">
    <property type="term" value="F:2 iron, 2 sulfur cluster binding"/>
    <property type="evidence" value="ECO:0007669"/>
    <property type="project" value="UniProtKB-KW"/>
</dbReference>
<dbReference type="InterPro" id="IPR006058">
    <property type="entry name" value="2Fe2S_fd_BS"/>
</dbReference>
<keyword evidence="2" id="KW-0285">Flavoprotein</keyword>
<dbReference type="EMBL" id="JAAXOM010000001">
    <property type="protein sequence ID" value="NKX86928.1"/>
    <property type="molecule type" value="Genomic_DNA"/>
</dbReference>
<keyword evidence="7" id="KW-0411">Iron-sulfur</keyword>
<name>A0A846W2T2_9NOCA</name>
<dbReference type="InterPro" id="IPR001041">
    <property type="entry name" value="2Fe-2S_ferredoxin-type"/>
</dbReference>
<dbReference type="Gene3D" id="2.40.30.10">
    <property type="entry name" value="Translation factors"/>
    <property type="match status" value="1"/>
</dbReference>
<dbReference type="PROSITE" id="PS00197">
    <property type="entry name" value="2FE2S_FER_1"/>
    <property type="match status" value="1"/>
</dbReference>
<dbReference type="InterPro" id="IPR050415">
    <property type="entry name" value="MRET"/>
</dbReference>
<organism evidence="10 11">
    <name type="scientific">Nocardia coubleae</name>
    <dbReference type="NCBI Taxonomy" id="356147"/>
    <lineage>
        <taxon>Bacteria</taxon>
        <taxon>Bacillati</taxon>
        <taxon>Actinomycetota</taxon>
        <taxon>Actinomycetes</taxon>
        <taxon>Mycobacteriales</taxon>
        <taxon>Nocardiaceae</taxon>
        <taxon>Nocardia</taxon>
    </lineage>
</organism>
<feature type="domain" description="2Fe-2S ferredoxin-type" evidence="8">
    <location>
        <begin position="227"/>
        <end position="312"/>
    </location>
</feature>
<keyword evidence="4" id="KW-0479">Metal-binding</keyword>
<evidence type="ECO:0000313" key="11">
    <source>
        <dbReference type="Proteomes" id="UP000572007"/>
    </source>
</evidence>
<dbReference type="GO" id="GO:0046872">
    <property type="term" value="F:metal ion binding"/>
    <property type="evidence" value="ECO:0007669"/>
    <property type="project" value="UniProtKB-KW"/>
</dbReference>
<dbReference type="CDD" id="cd00207">
    <property type="entry name" value="fer2"/>
    <property type="match status" value="1"/>
</dbReference>
<dbReference type="InterPro" id="IPR017927">
    <property type="entry name" value="FAD-bd_FR_type"/>
</dbReference>
<dbReference type="SUPFAM" id="SSF54292">
    <property type="entry name" value="2Fe-2S ferredoxin-like"/>
    <property type="match status" value="1"/>
</dbReference>
<dbReference type="AlphaFoldDB" id="A0A846W2T2"/>
<dbReference type="PANTHER" id="PTHR47354">
    <property type="entry name" value="NADH OXIDOREDUCTASE HCR"/>
    <property type="match status" value="1"/>
</dbReference>
<evidence type="ECO:0000256" key="5">
    <source>
        <dbReference type="ARBA" id="ARBA00023002"/>
    </source>
</evidence>
<evidence type="ECO:0000256" key="2">
    <source>
        <dbReference type="ARBA" id="ARBA00022630"/>
    </source>
</evidence>
<reference evidence="10 11" key="1">
    <citation type="submission" date="2020-04" db="EMBL/GenBank/DDBJ databases">
        <title>MicrobeNet Type strains.</title>
        <authorList>
            <person name="Nicholson A.C."/>
        </authorList>
    </citation>
    <scope>NUCLEOTIDE SEQUENCE [LARGE SCALE GENOMIC DNA]</scope>
    <source>
        <strain evidence="10 11">DSM 44960</strain>
    </source>
</reference>
<dbReference type="Pfam" id="PF00111">
    <property type="entry name" value="Fer2"/>
    <property type="match status" value="1"/>
</dbReference>
<dbReference type="InterPro" id="IPR017938">
    <property type="entry name" value="Riboflavin_synthase-like_b-brl"/>
</dbReference>
<dbReference type="SUPFAM" id="SSF52343">
    <property type="entry name" value="Ferredoxin reductase-like, C-terminal NADP-linked domain"/>
    <property type="match status" value="1"/>
</dbReference>
<evidence type="ECO:0000313" key="10">
    <source>
        <dbReference type="EMBL" id="NKX86928.1"/>
    </source>
</evidence>
<evidence type="ECO:0000256" key="1">
    <source>
        <dbReference type="ARBA" id="ARBA00001974"/>
    </source>
</evidence>
<evidence type="ECO:0000256" key="7">
    <source>
        <dbReference type="ARBA" id="ARBA00023014"/>
    </source>
</evidence>
<keyword evidence="5" id="KW-0560">Oxidoreductase</keyword>
<keyword evidence="6" id="KW-0408">Iron</keyword>
<evidence type="ECO:0000256" key="3">
    <source>
        <dbReference type="ARBA" id="ARBA00022714"/>
    </source>
</evidence>
<dbReference type="PROSITE" id="PS51085">
    <property type="entry name" value="2FE2S_FER_2"/>
    <property type="match status" value="1"/>
</dbReference>
<proteinExistence type="predicted"/>
<dbReference type="InterPro" id="IPR039261">
    <property type="entry name" value="FNR_nucleotide-bd"/>
</dbReference>
<protein>
    <submittedName>
        <fullName evidence="10">Oxidoreductase</fullName>
    </submittedName>
</protein>
<dbReference type="RefSeq" id="WP_067639479.1">
    <property type="nucleotide sequence ID" value="NZ_JAAXOM010000001.1"/>
</dbReference>
<evidence type="ECO:0000259" key="9">
    <source>
        <dbReference type="PROSITE" id="PS51384"/>
    </source>
</evidence>
<comment type="cofactor">
    <cofactor evidence="1">
        <name>FAD</name>
        <dbReference type="ChEBI" id="CHEBI:57692"/>
    </cofactor>
</comment>
<dbReference type="GO" id="GO:0016491">
    <property type="term" value="F:oxidoreductase activity"/>
    <property type="evidence" value="ECO:0007669"/>
    <property type="project" value="UniProtKB-KW"/>
</dbReference>
<keyword evidence="11" id="KW-1185">Reference proteome</keyword>
<evidence type="ECO:0000259" key="8">
    <source>
        <dbReference type="PROSITE" id="PS51085"/>
    </source>
</evidence>
<dbReference type="InterPro" id="IPR012675">
    <property type="entry name" value="Beta-grasp_dom_sf"/>
</dbReference>
<dbReference type="Proteomes" id="UP000572007">
    <property type="component" value="Unassembled WGS sequence"/>
</dbReference>
<dbReference type="CDD" id="cd06185">
    <property type="entry name" value="PDR_like"/>
    <property type="match status" value="1"/>
</dbReference>
<dbReference type="Gene3D" id="3.10.20.30">
    <property type="match status" value="1"/>
</dbReference>
<dbReference type="InterPro" id="IPR036010">
    <property type="entry name" value="2Fe-2S_ferredoxin-like_sf"/>
</dbReference>
<dbReference type="SUPFAM" id="SSF63380">
    <property type="entry name" value="Riboflavin synthase domain-like"/>
    <property type="match status" value="1"/>
</dbReference>
<dbReference type="PROSITE" id="PS51384">
    <property type="entry name" value="FAD_FR"/>
    <property type="match status" value="1"/>
</dbReference>
<comment type="caution">
    <text evidence="10">The sequence shown here is derived from an EMBL/GenBank/DDBJ whole genome shotgun (WGS) entry which is preliminary data.</text>
</comment>
<feature type="domain" description="FAD-binding FR-type" evidence="9">
    <location>
        <begin position="3"/>
        <end position="105"/>
    </location>
</feature>
<dbReference type="PANTHER" id="PTHR47354:SF1">
    <property type="entry name" value="CARNITINE MONOOXYGENASE REDUCTASE SUBUNIT"/>
    <property type="match status" value="1"/>
</dbReference>
<keyword evidence="3" id="KW-0001">2Fe-2S</keyword>
<dbReference type="PRINTS" id="PR00409">
    <property type="entry name" value="PHDIOXRDTASE"/>
</dbReference>
<evidence type="ECO:0000256" key="6">
    <source>
        <dbReference type="ARBA" id="ARBA00023004"/>
    </source>
</evidence>
<evidence type="ECO:0000256" key="4">
    <source>
        <dbReference type="ARBA" id="ARBA00022723"/>
    </source>
</evidence>
<dbReference type="Gene3D" id="3.40.50.80">
    <property type="entry name" value="Nucleotide-binding domain of ferredoxin-NADP reductase (FNR) module"/>
    <property type="match status" value="1"/>
</dbReference>